<evidence type="ECO:0000256" key="5">
    <source>
        <dbReference type="ARBA" id="ARBA00022692"/>
    </source>
</evidence>
<comment type="similarity">
    <text evidence="2">Belongs to the ERG4/ERG24 family.</text>
</comment>
<evidence type="ECO:0000256" key="10">
    <source>
        <dbReference type="ARBA" id="ARBA00023011"/>
    </source>
</evidence>
<dbReference type="EMBL" id="AWGH01000001">
    <property type="protein sequence ID" value="ODO08903.1"/>
    <property type="molecule type" value="Genomic_DNA"/>
</dbReference>
<feature type="transmembrane region" description="Helical" evidence="20">
    <location>
        <begin position="304"/>
        <end position="322"/>
    </location>
</feature>
<evidence type="ECO:0000256" key="9">
    <source>
        <dbReference type="ARBA" id="ARBA00023002"/>
    </source>
</evidence>
<evidence type="ECO:0000256" key="6">
    <source>
        <dbReference type="ARBA" id="ARBA00022857"/>
    </source>
</evidence>
<comment type="pathway">
    <text evidence="16">Steroid biosynthesis; zymosterol biosynthesis; zymosterol from lanosterol: step 2/6.</text>
</comment>
<keyword evidence="11" id="KW-0443">Lipid metabolism</keyword>
<dbReference type="Gene3D" id="1.20.120.1630">
    <property type="match status" value="1"/>
</dbReference>
<evidence type="ECO:0000256" key="18">
    <source>
        <dbReference type="ARBA" id="ARBA00077841"/>
    </source>
</evidence>
<keyword evidence="4" id="KW-0444">Lipid biosynthesis</keyword>
<reference evidence="21 22" key="1">
    <citation type="submission" date="2016-06" db="EMBL/GenBank/DDBJ databases">
        <title>Evolution of pathogenesis and genome organization in the Tremellales.</title>
        <authorList>
            <person name="Cuomo C."/>
            <person name="Litvintseva A."/>
            <person name="Heitman J."/>
            <person name="Chen Y."/>
            <person name="Sun S."/>
            <person name="Springer D."/>
            <person name="Dromer F."/>
            <person name="Young S."/>
            <person name="Zeng Q."/>
            <person name="Chapman S."/>
            <person name="Gujja S."/>
            <person name="Saif S."/>
            <person name="Birren B."/>
        </authorList>
    </citation>
    <scope>NUCLEOTIDE SEQUENCE [LARGE SCALE GENOMIC DNA]</scope>
    <source>
        <strain evidence="21 22">CBS 7118</strain>
    </source>
</reference>
<keyword evidence="12 20" id="KW-0472">Membrane</keyword>
<comment type="catalytic activity">
    <reaction evidence="15">
        <text>4,4-dimethyl-5alpha-cholesta-8,24-dien-3beta-ol + NADP(+) = 4,4-dimethyl-5alpha-cholesta-8,14,24-trien-3beta-ol + NADPH + H(+)</text>
        <dbReference type="Rhea" id="RHEA:18561"/>
        <dbReference type="ChEBI" id="CHEBI:15378"/>
        <dbReference type="ChEBI" id="CHEBI:17813"/>
        <dbReference type="ChEBI" id="CHEBI:18364"/>
        <dbReference type="ChEBI" id="CHEBI:57783"/>
        <dbReference type="ChEBI" id="CHEBI:58349"/>
        <dbReference type="EC" id="1.3.1.70"/>
    </reaction>
    <physiologicalReaction direction="right-to-left" evidence="15">
        <dbReference type="Rhea" id="RHEA:18563"/>
    </physiologicalReaction>
</comment>
<dbReference type="GO" id="GO:0050613">
    <property type="term" value="F:Delta14-sterol reductase activity"/>
    <property type="evidence" value="ECO:0007669"/>
    <property type="project" value="UniProtKB-EC"/>
</dbReference>
<evidence type="ECO:0000256" key="17">
    <source>
        <dbReference type="ARBA" id="ARBA00074394"/>
    </source>
</evidence>
<dbReference type="FunFam" id="1.20.120.1630:FF:000009">
    <property type="entry name" value="C-14 sterol reductase"/>
    <property type="match status" value="1"/>
</dbReference>
<evidence type="ECO:0000313" key="21">
    <source>
        <dbReference type="EMBL" id="ODO08903.1"/>
    </source>
</evidence>
<evidence type="ECO:0000256" key="4">
    <source>
        <dbReference type="ARBA" id="ARBA00022516"/>
    </source>
</evidence>
<keyword evidence="13" id="KW-1207">Sterol metabolism</keyword>
<dbReference type="PROSITE" id="PS01018">
    <property type="entry name" value="STEROL_REDUCT_2"/>
    <property type="match status" value="1"/>
</dbReference>
<evidence type="ECO:0000256" key="16">
    <source>
        <dbReference type="ARBA" id="ARBA00060638"/>
    </source>
</evidence>
<name>A0A1E3K7S2_9TREE</name>
<dbReference type="EC" id="1.3.1.70" evidence="3"/>
<proteinExistence type="inferred from homology"/>
<feature type="transmembrane region" description="Helical" evidence="20">
    <location>
        <begin position="401"/>
        <end position="430"/>
    </location>
</feature>
<evidence type="ECO:0000256" key="19">
    <source>
        <dbReference type="ARBA" id="ARBA00083315"/>
    </source>
</evidence>
<feature type="transmembrane region" description="Helical" evidence="20">
    <location>
        <begin position="145"/>
        <end position="165"/>
    </location>
</feature>
<feature type="transmembrane region" description="Helical" evidence="20">
    <location>
        <begin position="177"/>
        <end position="198"/>
    </location>
</feature>
<keyword evidence="10" id="KW-0756">Sterol biosynthesis</keyword>
<dbReference type="OrthoDB" id="10262235at2759"/>
<evidence type="ECO:0000256" key="12">
    <source>
        <dbReference type="ARBA" id="ARBA00023136"/>
    </source>
</evidence>
<keyword evidence="8 20" id="KW-1133">Transmembrane helix</keyword>
<protein>
    <recommendedName>
        <fullName evidence="17">Delta(14)-sterol reductase ERG24</fullName>
        <ecNumber evidence="3">1.3.1.70</ecNumber>
    </recommendedName>
    <alternativeName>
        <fullName evidence="19">C-14 sterol reductase ERG24</fullName>
    </alternativeName>
    <alternativeName>
        <fullName evidence="18">Sterol C14-reductase ERG24</fullName>
    </alternativeName>
</protein>
<evidence type="ECO:0000256" key="11">
    <source>
        <dbReference type="ARBA" id="ARBA00023098"/>
    </source>
</evidence>
<keyword evidence="7" id="KW-0752">Steroid biosynthesis</keyword>
<comment type="caution">
    <text evidence="21">The sequence shown here is derived from an EMBL/GenBank/DDBJ whole genome shotgun (WGS) entry which is preliminary data.</text>
</comment>
<keyword evidence="6" id="KW-0521">NADP</keyword>
<comment type="subcellular location">
    <subcellularLocation>
        <location evidence="1">Membrane</location>
        <topology evidence="1">Multi-pass membrane protein</topology>
    </subcellularLocation>
</comment>
<evidence type="ECO:0000256" key="8">
    <source>
        <dbReference type="ARBA" id="ARBA00022989"/>
    </source>
</evidence>
<dbReference type="PANTHER" id="PTHR21257:SF52">
    <property type="entry name" value="DELTA(14)-STEROL REDUCTASE TM7SF2"/>
    <property type="match status" value="1"/>
</dbReference>
<evidence type="ECO:0000256" key="20">
    <source>
        <dbReference type="SAM" id="Phobius"/>
    </source>
</evidence>
<dbReference type="RefSeq" id="XP_019035758.1">
    <property type="nucleotide sequence ID" value="XM_019172816.1"/>
</dbReference>
<gene>
    <name evidence="21" type="ORF">L198_00642</name>
</gene>
<keyword evidence="5 20" id="KW-0812">Transmembrane</keyword>
<dbReference type="GeneID" id="30189855"/>
<dbReference type="AlphaFoldDB" id="A0A1E3K7S2"/>
<dbReference type="PANTHER" id="PTHR21257">
    <property type="entry name" value="DELTA(14)-STEROL REDUCTASE"/>
    <property type="match status" value="1"/>
</dbReference>
<sequence length="475" mass="53152">MASDAASREGNTTTIITAATSLDLPAHPIPKTYAELNPKSKPTEFFGPIGTAAITLLCPFFSYFFFFACNDAVGCTPTSLGGFKEAWNLAIDGFPSSAGQWWEWKAAAVYLGWYAFCVICEVALPGERVQGNLLRDGTRKTYRMNGLYTLLLALGIITGLLVQPGGVQAFTWLHDHFVPLLSAALAMATFQATWVYAYSFVSGELLALGGNSGNVIYDYFLGRPLNPTVPGVPSFDLKTFNEVRPGMILWLLLNISCACEQYTRLGQLTASMWIVLIFEGWYTLDCLLQEHTILNQMDITTDGFGFMLAFGDLVWVPFTYGLQARFLAFHPTYLSPLATAAIVAIELYGMYVFRVANNEKATFRAGKNPKNLEFMQTERGTKLITSGWWGRSRHPNYFGDWLIALGWCLPTGLSTPLTYYYLIYFVILLLHRQARDDEACREKYGKDWDRYCEMVKWKIVPGVVSCVFNSEGIED</sequence>
<dbReference type="Pfam" id="PF01222">
    <property type="entry name" value="ERG4_ERG24"/>
    <property type="match status" value="1"/>
</dbReference>
<evidence type="ECO:0000256" key="7">
    <source>
        <dbReference type="ARBA" id="ARBA00022955"/>
    </source>
</evidence>
<evidence type="ECO:0000256" key="14">
    <source>
        <dbReference type="ARBA" id="ARBA00023221"/>
    </source>
</evidence>
<evidence type="ECO:0000256" key="2">
    <source>
        <dbReference type="ARBA" id="ARBA00005402"/>
    </source>
</evidence>
<keyword evidence="14" id="KW-0753">Steroid metabolism</keyword>
<feature type="transmembrane region" description="Helical" evidence="20">
    <location>
        <begin position="45"/>
        <end position="66"/>
    </location>
</feature>
<evidence type="ECO:0000256" key="3">
    <source>
        <dbReference type="ARBA" id="ARBA00012413"/>
    </source>
</evidence>
<evidence type="ECO:0000313" key="22">
    <source>
        <dbReference type="Proteomes" id="UP000094819"/>
    </source>
</evidence>
<organism evidence="21 22">
    <name type="scientific">Cryptococcus wingfieldii CBS 7118</name>
    <dbReference type="NCBI Taxonomy" id="1295528"/>
    <lineage>
        <taxon>Eukaryota</taxon>
        <taxon>Fungi</taxon>
        <taxon>Dikarya</taxon>
        <taxon>Basidiomycota</taxon>
        <taxon>Agaricomycotina</taxon>
        <taxon>Tremellomycetes</taxon>
        <taxon>Tremellales</taxon>
        <taxon>Cryptococcaceae</taxon>
        <taxon>Cryptococcus</taxon>
    </lineage>
</organism>
<dbReference type="Proteomes" id="UP000094819">
    <property type="component" value="Unassembled WGS sequence"/>
</dbReference>
<dbReference type="GO" id="GO:0005789">
    <property type="term" value="C:endoplasmic reticulum membrane"/>
    <property type="evidence" value="ECO:0007669"/>
    <property type="project" value="TreeGrafter"/>
</dbReference>
<evidence type="ECO:0000256" key="1">
    <source>
        <dbReference type="ARBA" id="ARBA00004141"/>
    </source>
</evidence>
<evidence type="ECO:0000256" key="15">
    <source>
        <dbReference type="ARBA" id="ARBA00052254"/>
    </source>
</evidence>
<keyword evidence="9" id="KW-0560">Oxidoreductase</keyword>
<keyword evidence="22" id="KW-1185">Reference proteome</keyword>
<accession>A0A1E3K7S2</accession>
<dbReference type="InterPro" id="IPR018083">
    <property type="entry name" value="Sterol_reductase_CS"/>
</dbReference>
<feature type="transmembrane region" description="Helical" evidence="20">
    <location>
        <begin position="334"/>
        <end position="353"/>
    </location>
</feature>
<evidence type="ECO:0000256" key="13">
    <source>
        <dbReference type="ARBA" id="ARBA00023166"/>
    </source>
</evidence>
<dbReference type="GO" id="GO:0006696">
    <property type="term" value="P:ergosterol biosynthetic process"/>
    <property type="evidence" value="ECO:0007669"/>
    <property type="project" value="TreeGrafter"/>
</dbReference>
<dbReference type="InterPro" id="IPR001171">
    <property type="entry name" value="ERG24_DHCR-like"/>
</dbReference>